<comment type="caution">
    <text evidence="1">The sequence shown here is derived from an EMBL/GenBank/DDBJ whole genome shotgun (WGS) entry which is preliminary data.</text>
</comment>
<sequence>MPNGDWSITSLKEWRKLLRRNRRKFAEVGKYFRNEEGRKSSVFQSYAWEYFHNNIDLLKRIIKAGGWDTYCGVSSKQPRPAYTERGCYYAT</sequence>
<dbReference type="EMBL" id="BMGS01000016">
    <property type="protein sequence ID" value="GGG60953.1"/>
    <property type="molecule type" value="Genomic_DNA"/>
</dbReference>
<accession>A0ABQ1X8H3</accession>
<protein>
    <submittedName>
        <fullName evidence="1">Uncharacterized protein</fullName>
    </submittedName>
</protein>
<gene>
    <name evidence="1" type="ORF">GCM10011378_41200</name>
</gene>
<evidence type="ECO:0000313" key="1">
    <source>
        <dbReference type="EMBL" id="GGG60953.1"/>
    </source>
</evidence>
<proteinExistence type="predicted"/>
<keyword evidence="2" id="KW-1185">Reference proteome</keyword>
<dbReference type="Proteomes" id="UP000601361">
    <property type="component" value="Unassembled WGS sequence"/>
</dbReference>
<evidence type="ECO:0000313" key="2">
    <source>
        <dbReference type="Proteomes" id="UP000601361"/>
    </source>
</evidence>
<name>A0ABQ1X8H3_9BACT</name>
<reference evidence="2" key="1">
    <citation type="journal article" date="2019" name="Int. J. Syst. Evol. Microbiol.">
        <title>The Global Catalogue of Microorganisms (GCM) 10K type strain sequencing project: providing services to taxonomists for standard genome sequencing and annotation.</title>
        <authorList>
            <consortium name="The Broad Institute Genomics Platform"/>
            <consortium name="The Broad Institute Genome Sequencing Center for Infectious Disease"/>
            <person name="Wu L."/>
            <person name="Ma J."/>
        </authorList>
    </citation>
    <scope>NUCLEOTIDE SEQUENCE [LARGE SCALE GENOMIC DNA]</scope>
    <source>
        <strain evidence="2">CGMCC 1.12990</strain>
    </source>
</reference>
<organism evidence="1 2">
    <name type="scientific">Hymenobacter glacieicola</name>
    <dbReference type="NCBI Taxonomy" id="1562124"/>
    <lineage>
        <taxon>Bacteria</taxon>
        <taxon>Pseudomonadati</taxon>
        <taxon>Bacteroidota</taxon>
        <taxon>Cytophagia</taxon>
        <taxon>Cytophagales</taxon>
        <taxon>Hymenobacteraceae</taxon>
        <taxon>Hymenobacter</taxon>
    </lineage>
</organism>
<dbReference type="RefSeq" id="WP_188559751.1">
    <property type="nucleotide sequence ID" value="NZ_BMGS01000016.1"/>
</dbReference>